<dbReference type="GO" id="GO:0042597">
    <property type="term" value="C:periplasmic space"/>
    <property type="evidence" value="ECO:0007669"/>
    <property type="project" value="UniProtKB-SubCell"/>
</dbReference>
<evidence type="ECO:0000256" key="7">
    <source>
        <dbReference type="ARBA" id="ARBA00022670"/>
    </source>
</evidence>
<dbReference type="InterPro" id="IPR030396">
    <property type="entry name" value="Peptidase_S6_dom"/>
</dbReference>
<evidence type="ECO:0000256" key="16">
    <source>
        <dbReference type="SAM" id="SignalP"/>
    </source>
</evidence>
<dbReference type="OrthoDB" id="5318987at2"/>
<reference evidence="20" key="1">
    <citation type="submission" date="2015-06" db="EMBL/GenBank/DDBJ databases">
        <authorList>
            <person name="Parisi A."/>
            <person name="Chiara M."/>
            <person name="Florio D."/>
            <person name="Miccolupo A."/>
            <person name="Manzari C."/>
            <person name="Mion D."/>
            <person name="Caruso M."/>
            <person name="D'erchia A.M."/>
            <person name="Zanoni R."/>
        </authorList>
    </citation>
    <scope>NUCLEOTIDE SEQUENCE [LARGE SCALE GENOMIC DNA]</scope>
    <source>
        <strain evidence="20">73/13</strain>
    </source>
</reference>
<dbReference type="Gene3D" id="2.40.128.130">
    <property type="entry name" value="Autotransporter beta-domain"/>
    <property type="match status" value="1"/>
</dbReference>
<protein>
    <recommendedName>
        <fullName evidence="21">Autotransporter domain-containing protein</fullName>
    </recommendedName>
</protein>
<evidence type="ECO:0000256" key="8">
    <source>
        <dbReference type="ARBA" id="ARBA00022692"/>
    </source>
</evidence>
<keyword evidence="7" id="KW-0645">Protease</keyword>
<dbReference type="Proteomes" id="UP000237472">
    <property type="component" value="Unassembled WGS sequence"/>
</dbReference>
<feature type="chain" id="PRO_5013942128" description="Autotransporter domain-containing protein" evidence="16">
    <location>
        <begin position="19"/>
        <end position="1312"/>
    </location>
</feature>
<keyword evidence="12" id="KW-0720">Serine protease</keyword>
<name>A0A2G4R4I4_9BACT</name>
<evidence type="ECO:0000313" key="19">
    <source>
        <dbReference type="EMBL" id="PHY91459.1"/>
    </source>
</evidence>
<feature type="domain" description="Peptidase S6" evidence="18">
    <location>
        <begin position="20"/>
        <end position="276"/>
    </location>
</feature>
<sequence length="1312" mass="144319">MKTRILLLSIATAQSLYAMNVDRHNFYTRDYLDFGQNLGQFTPGSKNLSIIKKDGTEVALPNLPFPDFSKFNGSNRTSVGGAYTASAKHIVDPTGNRPVLNPSIKIGDSSYSDIGIKKYASDSAYTRTNKFIVEGGYKVTDFRTIKNKKEDYVTHYEGQERFIVYRTGNGLMSFDNWKASPNNKKDFTSSPGTAGGIFYMNPNSGELLITTNDSNYGPLKGAINTGDSGSPALIFNNKTQEWELIGTVHGATPNGQNRQEVSNTFWAVVNPQELESFKQQFEEQKTIDGGEYSKTDNKDSVYTDSGTININTQINQQNGGIILRGADKTLTITGNGSFAGAGIDIDEENSKVVWDTGVSGDLHKIGKGELEVSHQTNGNLRMGEGVVRLKAENSFNSVYLGNREGKLILDNQNAMQDFNQISFSKSGGSVDLNGHSISMSGIKAYNASALITNENENKVSTLTLNNANKTIIHAKLEGNINIQASAAHTSVSVANVNNDDRAVIFDGGFEIQTLSGSNQHIVLQGKPVPHATWTPASCPPQFLISISGCSIGQHINKYDKPKAEQMGQGHKVINQTVTFNQPDWIQREYKGNITLDNGSKLFIERNANVEGDITLNNGSTLTLNSKTLYIDSSDSKSLSQSIQSQSLSADVKDTITYQGNLKASQGSTITSQGIKQFSASVDLNKATLTASNDEITLLERGLKLENEAKLTAKSLHIKNTNNAISVDEKSQLSIDELKIENSTVSLNTQNENLGKKINVNQSTLNVADGSKIPQNVNLTNSTLAFDNLNSTFSLNGSKFDDTSRLRAKNLSHKQKDSITWNTNGVKHIDVSNVLTLKDVGSGEGDDKFLALKLEDTEINFLSGGRVLVSFTHNYLDDGTVDTERVYDMILLKKLTAQEDLLVSFEGQDSNTKMQALATKTDTGIKLSFTKDNQVNADDIMNAIGNRGNHQQLLLLNDLITTNPNHPLVLDVAFNRNNTSAINRIVERIQSIDDDAKKISKTMMSNSNLQLINHHNKVTSKRINTIKAANMSANNEIGSYLYASLVSDVPLVYPMDENHLVNNMWINAGGGYFDGNGQLKYFSTNIGYDRQFSFDENDVILGTLLSFGRSYADNGAYNDHVSNYGFGVYGALNHEMHELQANSNYVIGKSKKYNYLATDQMTDYGFGVSTLYKYAFKLDEHQALKPIFGLEYVFNKMAGYTLDIMRIGAYNYHALSGVLGAEYAYSDEKLFLSTALSGEKAIHRTNDKIRVGIDGSHRFIGYDLQNDRLIYHLDVMANYKINKSFVLGANVNFQTTLRGESGVGGLLKSEYRF</sequence>
<evidence type="ECO:0008006" key="21">
    <source>
        <dbReference type="Google" id="ProtNLM"/>
    </source>
</evidence>
<dbReference type="Gene3D" id="2.160.20.20">
    <property type="match status" value="1"/>
</dbReference>
<evidence type="ECO:0000256" key="11">
    <source>
        <dbReference type="ARBA" id="ARBA00022801"/>
    </source>
</evidence>
<dbReference type="InterPro" id="IPR000710">
    <property type="entry name" value="Peptidase_S6"/>
</dbReference>
<feature type="signal peptide" evidence="16">
    <location>
        <begin position="1"/>
        <end position="18"/>
    </location>
</feature>
<dbReference type="Gene3D" id="2.40.10.120">
    <property type="match status" value="1"/>
</dbReference>
<evidence type="ECO:0000256" key="1">
    <source>
        <dbReference type="ARBA" id="ARBA00004241"/>
    </source>
</evidence>
<dbReference type="Pfam" id="PF02395">
    <property type="entry name" value="Peptidase_S6"/>
    <property type="match status" value="1"/>
</dbReference>
<dbReference type="SUPFAM" id="SSF51126">
    <property type="entry name" value="Pectin lyase-like"/>
    <property type="match status" value="1"/>
</dbReference>
<dbReference type="GO" id="GO:0006508">
    <property type="term" value="P:proteolysis"/>
    <property type="evidence" value="ECO:0007669"/>
    <property type="project" value="UniProtKB-KW"/>
</dbReference>
<evidence type="ECO:0000256" key="9">
    <source>
        <dbReference type="ARBA" id="ARBA00022729"/>
    </source>
</evidence>
<dbReference type="InterPro" id="IPR012332">
    <property type="entry name" value="Autotransporter_pectin_lyase_C"/>
</dbReference>
<evidence type="ECO:0000256" key="4">
    <source>
        <dbReference type="ARBA" id="ARBA00004613"/>
    </source>
</evidence>
<evidence type="ECO:0000256" key="12">
    <source>
        <dbReference type="ARBA" id="ARBA00022825"/>
    </source>
</evidence>
<keyword evidence="6" id="KW-0964">Secreted</keyword>
<dbReference type="PROSITE" id="PS51208">
    <property type="entry name" value="AUTOTRANSPORTER"/>
    <property type="match status" value="1"/>
</dbReference>
<evidence type="ECO:0000256" key="2">
    <source>
        <dbReference type="ARBA" id="ARBA00004418"/>
    </source>
</evidence>
<keyword evidence="14" id="KW-0865">Zymogen</keyword>
<keyword evidence="9 16" id="KW-0732">Signal</keyword>
<comment type="subcellular location">
    <subcellularLocation>
        <location evidence="3">Cell outer membrane</location>
        <topology evidence="3">Multi-pass membrane protein</topology>
    </subcellularLocation>
    <subcellularLocation>
        <location evidence="1">Cell surface</location>
    </subcellularLocation>
    <subcellularLocation>
        <location evidence="2">Periplasm</location>
    </subcellularLocation>
    <subcellularLocation>
        <location evidence="4">Secreted</location>
    </subcellularLocation>
</comment>
<keyword evidence="8" id="KW-0812">Transmembrane</keyword>
<dbReference type="InterPro" id="IPR036709">
    <property type="entry name" value="Autotransporte_beta_dom_sf"/>
</dbReference>
<keyword evidence="13" id="KW-0472">Membrane</keyword>
<dbReference type="InterPro" id="IPR005546">
    <property type="entry name" value="Autotransporte_beta"/>
</dbReference>
<evidence type="ECO:0000256" key="3">
    <source>
        <dbReference type="ARBA" id="ARBA00004571"/>
    </source>
</evidence>
<dbReference type="GO" id="GO:0009986">
    <property type="term" value="C:cell surface"/>
    <property type="evidence" value="ECO:0007669"/>
    <property type="project" value="UniProtKB-SubCell"/>
</dbReference>
<accession>A0A2G4R4I4</accession>
<evidence type="ECO:0000256" key="6">
    <source>
        <dbReference type="ARBA" id="ARBA00022525"/>
    </source>
</evidence>
<evidence type="ECO:0000256" key="13">
    <source>
        <dbReference type="ARBA" id="ARBA00023136"/>
    </source>
</evidence>
<evidence type="ECO:0000256" key="14">
    <source>
        <dbReference type="ARBA" id="ARBA00023145"/>
    </source>
</evidence>
<evidence type="ECO:0000259" key="18">
    <source>
        <dbReference type="PROSITE" id="PS51691"/>
    </source>
</evidence>
<dbReference type="SMART" id="SM00869">
    <property type="entry name" value="Autotransporter"/>
    <property type="match status" value="1"/>
</dbReference>
<dbReference type="InterPro" id="IPR011050">
    <property type="entry name" value="Pectin_lyase_fold/virulence"/>
</dbReference>
<gene>
    <name evidence="19" type="ORF">AA994_02520</name>
</gene>
<evidence type="ECO:0000256" key="5">
    <source>
        <dbReference type="ARBA" id="ARBA00022452"/>
    </source>
</evidence>
<proteinExistence type="predicted"/>
<dbReference type="GO" id="GO:0009279">
    <property type="term" value="C:cell outer membrane"/>
    <property type="evidence" value="ECO:0007669"/>
    <property type="project" value="UniProtKB-SubCell"/>
</dbReference>
<evidence type="ECO:0000313" key="20">
    <source>
        <dbReference type="Proteomes" id="UP000237472"/>
    </source>
</evidence>
<dbReference type="GO" id="GO:0004252">
    <property type="term" value="F:serine-type endopeptidase activity"/>
    <property type="evidence" value="ECO:0007669"/>
    <property type="project" value="InterPro"/>
</dbReference>
<dbReference type="EMBL" id="LDWY01000029">
    <property type="protein sequence ID" value="PHY91459.1"/>
    <property type="molecule type" value="Genomic_DNA"/>
</dbReference>
<dbReference type="GO" id="GO:0005576">
    <property type="term" value="C:extracellular region"/>
    <property type="evidence" value="ECO:0007669"/>
    <property type="project" value="UniProtKB-SubCell"/>
</dbReference>
<evidence type="ECO:0000259" key="17">
    <source>
        <dbReference type="PROSITE" id="PS51208"/>
    </source>
</evidence>
<evidence type="ECO:0000256" key="10">
    <source>
        <dbReference type="ARBA" id="ARBA00022764"/>
    </source>
</evidence>
<dbReference type="PRINTS" id="PR00921">
    <property type="entry name" value="IGASERPTASE"/>
</dbReference>
<keyword evidence="11" id="KW-0378">Hydrolase</keyword>
<keyword evidence="5" id="KW-1134">Transmembrane beta strand</keyword>
<feature type="domain" description="Autotransporter" evidence="17">
    <location>
        <begin position="1056"/>
        <end position="1312"/>
    </location>
</feature>
<evidence type="ECO:0000256" key="15">
    <source>
        <dbReference type="ARBA" id="ARBA00023237"/>
    </source>
</evidence>
<dbReference type="SUPFAM" id="SSF103515">
    <property type="entry name" value="Autotransporter"/>
    <property type="match status" value="1"/>
</dbReference>
<dbReference type="RefSeq" id="WP_099461191.1">
    <property type="nucleotide sequence ID" value="NZ_LDWY01000029.1"/>
</dbReference>
<organism evidence="19 20">
    <name type="scientific">Campylobacter vulpis</name>
    <dbReference type="NCBI Taxonomy" id="1655500"/>
    <lineage>
        <taxon>Bacteria</taxon>
        <taxon>Pseudomonadati</taxon>
        <taxon>Campylobacterota</taxon>
        <taxon>Epsilonproteobacteria</taxon>
        <taxon>Campylobacterales</taxon>
        <taxon>Campylobacteraceae</taxon>
        <taxon>Campylobacter</taxon>
    </lineage>
</organism>
<dbReference type="PROSITE" id="PS51691">
    <property type="entry name" value="PEPTIDASE_S6"/>
    <property type="match status" value="1"/>
</dbReference>
<keyword evidence="15" id="KW-0998">Cell outer membrane</keyword>
<comment type="caution">
    <text evidence="19">The sequence shown here is derived from an EMBL/GenBank/DDBJ whole genome shotgun (WGS) entry which is preliminary data.</text>
</comment>
<keyword evidence="10" id="KW-0574">Periplasm</keyword>